<feature type="signal peptide" evidence="1">
    <location>
        <begin position="1"/>
        <end position="22"/>
    </location>
</feature>
<dbReference type="VEuPathDB" id="CryptoDB:Cvel_4283"/>
<organism evidence="2">
    <name type="scientific">Chromera velia CCMP2878</name>
    <dbReference type="NCBI Taxonomy" id="1169474"/>
    <lineage>
        <taxon>Eukaryota</taxon>
        <taxon>Sar</taxon>
        <taxon>Alveolata</taxon>
        <taxon>Colpodellida</taxon>
        <taxon>Chromeraceae</taxon>
        <taxon>Chromera</taxon>
    </lineage>
</organism>
<name>A0A0G4G7A0_9ALVE</name>
<keyword evidence="1" id="KW-0732">Signal</keyword>
<sequence length="199" mass="22015">MAVLRYFVAAVLGAVASFAGEAQESTPALRSLQQSRSSVVRQTLERAIRLGNFRVIFSRFNIQRDPFEYVCCNECESRFSSVTERAVDACNEKCIKDCGTAEADCAAFDNTYKVMLIQASCAGAKFVCGVGGVQVPTPQGTCSLVSEEDCRTFAVNNVGLCLRSVREGDYKSCSEEEFKQHYEWTVQWPCKFFARAPSS</sequence>
<reference evidence="2" key="1">
    <citation type="submission" date="2014-11" db="EMBL/GenBank/DDBJ databases">
        <authorList>
            <person name="Otto D Thomas"/>
            <person name="Naeem Raeece"/>
        </authorList>
    </citation>
    <scope>NUCLEOTIDE SEQUENCE</scope>
</reference>
<gene>
    <name evidence="2" type="ORF">Cvel_4283</name>
</gene>
<accession>A0A0G4G7A0</accession>
<feature type="chain" id="PRO_5005190072" evidence="1">
    <location>
        <begin position="23"/>
        <end position="199"/>
    </location>
</feature>
<evidence type="ECO:0000256" key="1">
    <source>
        <dbReference type="SAM" id="SignalP"/>
    </source>
</evidence>
<dbReference type="EMBL" id="CDMZ01000948">
    <property type="protein sequence ID" value="CEM24519.1"/>
    <property type="molecule type" value="Genomic_DNA"/>
</dbReference>
<dbReference type="AlphaFoldDB" id="A0A0G4G7A0"/>
<proteinExistence type="predicted"/>
<evidence type="ECO:0000313" key="2">
    <source>
        <dbReference type="EMBL" id="CEM24519.1"/>
    </source>
</evidence>
<dbReference type="PhylomeDB" id="A0A0G4G7A0"/>
<protein>
    <submittedName>
        <fullName evidence="2">Uncharacterized protein</fullName>
    </submittedName>
</protein>